<keyword evidence="2" id="KW-1185">Reference proteome</keyword>
<proteinExistence type="predicted"/>
<reference evidence="1 2" key="1">
    <citation type="submission" date="2018-06" db="EMBL/GenBank/DDBJ databases">
        <title>Genomic Encyclopedia of Archaeal and Bacterial Type Strains, Phase II (KMG-II): from individual species to whole genera.</title>
        <authorList>
            <person name="Goeker M."/>
        </authorList>
    </citation>
    <scope>NUCLEOTIDE SEQUENCE [LARGE SCALE GENOMIC DNA]</scope>
    <source>
        <strain evidence="1 2">DSM 23857</strain>
    </source>
</reference>
<evidence type="ECO:0000313" key="2">
    <source>
        <dbReference type="Proteomes" id="UP000249547"/>
    </source>
</evidence>
<protein>
    <submittedName>
        <fullName evidence="1">Uncharacterized protein</fullName>
    </submittedName>
</protein>
<dbReference type="EMBL" id="QLLL01000001">
    <property type="protein sequence ID" value="RAJ10936.1"/>
    <property type="molecule type" value="Genomic_DNA"/>
</dbReference>
<sequence>MIICTIQSCQYTTKNKRLVQIDYYTPQSNDSVLAALGIHEVTRKRIQYNDSGTVMWERIESISQHNDEGQQVSIERFNYVTEKRRESNKRSSREVVKFYYTVGNLLSKEEVVKYYADGTISQYTYLYTYDDHHQVNRFESRNGIDTFVFYTAYTYEDDGRVMKKYDSTYHKHTLCKEEGEKQYTVGFSYYDYKADTLVRDDKYFYEVKNGLLLKRTGRLDWWKESTFKYDDKRRVVEEAISNFGPKGEELPPVDIRYFQYNQLGLLEVEKWTMSGQMKYKIEVMYN</sequence>
<comment type="caution">
    <text evidence="1">The sequence shown here is derived from an EMBL/GenBank/DDBJ whole genome shotgun (WGS) entry which is preliminary data.</text>
</comment>
<gene>
    <name evidence="1" type="ORF">LX64_00543</name>
</gene>
<dbReference type="Proteomes" id="UP000249547">
    <property type="component" value="Unassembled WGS sequence"/>
</dbReference>
<organism evidence="1 2">
    <name type="scientific">Chitinophaga skermanii</name>
    <dbReference type="NCBI Taxonomy" id="331697"/>
    <lineage>
        <taxon>Bacteria</taxon>
        <taxon>Pseudomonadati</taxon>
        <taxon>Bacteroidota</taxon>
        <taxon>Chitinophagia</taxon>
        <taxon>Chitinophagales</taxon>
        <taxon>Chitinophagaceae</taxon>
        <taxon>Chitinophaga</taxon>
    </lineage>
</organism>
<dbReference type="AlphaFoldDB" id="A0A327R296"/>
<evidence type="ECO:0000313" key="1">
    <source>
        <dbReference type="EMBL" id="RAJ10936.1"/>
    </source>
</evidence>
<name>A0A327R296_9BACT</name>
<accession>A0A327R296</accession>